<reference evidence="1 2" key="1">
    <citation type="submission" date="2014-09" db="EMBL/GenBank/DDBJ databases">
        <authorList>
            <person name="Magalhaes I.L.F."/>
            <person name="Oliveira U."/>
            <person name="Santos F.R."/>
            <person name="Vidigal T.H.D.A."/>
            <person name="Brescovit A.D."/>
            <person name="Santos A.J."/>
        </authorList>
    </citation>
    <scope>NUCLEOTIDE SEQUENCE [LARGE SCALE GENOMIC DNA]</scope>
</reference>
<dbReference type="AlphaFoldDB" id="A0A0P1A434"/>
<evidence type="ECO:0000313" key="2">
    <source>
        <dbReference type="Proteomes" id="UP000054845"/>
    </source>
</evidence>
<accession>A0A0P1A434</accession>
<proteinExistence type="predicted"/>
<dbReference type="EMBL" id="CCYA01000051">
    <property type="protein sequence ID" value="CEG19320.1"/>
    <property type="molecule type" value="Genomic_DNA"/>
</dbReference>
<organism evidence="1 2">
    <name type="scientific">Ceraceosorus bombacis</name>
    <dbReference type="NCBI Taxonomy" id="401625"/>
    <lineage>
        <taxon>Eukaryota</taxon>
        <taxon>Fungi</taxon>
        <taxon>Dikarya</taxon>
        <taxon>Basidiomycota</taxon>
        <taxon>Ustilaginomycotina</taxon>
        <taxon>Exobasidiomycetes</taxon>
        <taxon>Ceraceosorales</taxon>
        <taxon>Ceraceosoraceae</taxon>
        <taxon>Ceraceosorus</taxon>
    </lineage>
</organism>
<keyword evidence="2" id="KW-1185">Reference proteome</keyword>
<name>A0A0P1A434_9BASI</name>
<dbReference type="Proteomes" id="UP000054845">
    <property type="component" value="Unassembled WGS sequence"/>
</dbReference>
<evidence type="ECO:0000313" key="1">
    <source>
        <dbReference type="EMBL" id="CEG19320.1"/>
    </source>
</evidence>
<sequence length="49" mass="5439">MSGPVSALRPYSPQNPKTLISRKVPIESNEMNVDRSLVGIVYCEDYNGI</sequence>
<protein>
    <submittedName>
        <fullName evidence="1">Uncharacterized protein</fullName>
    </submittedName>
</protein>